<sequence length="106" mass="12082">IEFYLFLIPARSAKRFFGFLYFKALCNEIARAEGYLNIELARDNPDDVDIIPNLRLSICKSNRLSSALGAFCATGPDILDRKCLNAFAYEMHIEVLKLAIFTSEKR</sequence>
<dbReference type="AlphaFoldDB" id="A0A915L717"/>
<organism evidence="1 2">
    <name type="scientific">Romanomermis culicivorax</name>
    <name type="common">Nematode worm</name>
    <dbReference type="NCBI Taxonomy" id="13658"/>
    <lineage>
        <taxon>Eukaryota</taxon>
        <taxon>Metazoa</taxon>
        <taxon>Ecdysozoa</taxon>
        <taxon>Nematoda</taxon>
        <taxon>Enoplea</taxon>
        <taxon>Dorylaimia</taxon>
        <taxon>Mermithida</taxon>
        <taxon>Mermithoidea</taxon>
        <taxon>Mermithidae</taxon>
        <taxon>Romanomermis</taxon>
    </lineage>
</organism>
<evidence type="ECO:0000313" key="2">
    <source>
        <dbReference type="WBParaSite" id="nRc.2.0.1.t46824-RA"/>
    </source>
</evidence>
<proteinExistence type="predicted"/>
<keyword evidence="1" id="KW-1185">Reference proteome</keyword>
<dbReference type="WBParaSite" id="nRc.2.0.1.t46824-RA">
    <property type="protein sequence ID" value="nRc.2.0.1.t46824-RA"/>
    <property type="gene ID" value="nRc.2.0.1.g46824"/>
</dbReference>
<evidence type="ECO:0000313" key="1">
    <source>
        <dbReference type="Proteomes" id="UP000887565"/>
    </source>
</evidence>
<accession>A0A915L717</accession>
<dbReference type="Proteomes" id="UP000887565">
    <property type="component" value="Unplaced"/>
</dbReference>
<name>A0A915L717_ROMCU</name>
<reference evidence="2" key="1">
    <citation type="submission" date="2022-11" db="UniProtKB">
        <authorList>
            <consortium name="WormBaseParasite"/>
        </authorList>
    </citation>
    <scope>IDENTIFICATION</scope>
</reference>
<protein>
    <submittedName>
        <fullName evidence="2">Uncharacterized protein</fullName>
    </submittedName>
</protein>